<keyword evidence="3 6" id="KW-0812">Transmembrane</keyword>
<dbReference type="CDD" id="cd06550">
    <property type="entry name" value="TM_ABC_iron-siderophores_like"/>
    <property type="match status" value="1"/>
</dbReference>
<evidence type="ECO:0000256" key="1">
    <source>
        <dbReference type="ARBA" id="ARBA00004141"/>
    </source>
</evidence>
<reference evidence="7" key="1">
    <citation type="submission" date="2020-05" db="EMBL/GenBank/DDBJ databases">
        <authorList>
            <person name="Chiriac C."/>
            <person name="Salcher M."/>
            <person name="Ghai R."/>
            <person name="Kavagutti S V."/>
        </authorList>
    </citation>
    <scope>NUCLEOTIDE SEQUENCE</scope>
</reference>
<dbReference type="GO" id="GO:0010043">
    <property type="term" value="P:response to zinc ion"/>
    <property type="evidence" value="ECO:0007669"/>
    <property type="project" value="TreeGrafter"/>
</dbReference>
<gene>
    <name evidence="7" type="ORF">UFOPK3773_01861</name>
    <name evidence="8" type="ORF">UFOPK3992_01855</name>
</gene>
<comment type="similarity">
    <text evidence="2">Belongs to the ABC-3 integral membrane protein family.</text>
</comment>
<dbReference type="PANTHER" id="PTHR30477:SF13">
    <property type="entry name" value="IRON TRANSPORT SYSTEM MEMBRANE PROTEIN HI_0360-RELATED"/>
    <property type="match status" value="1"/>
</dbReference>
<sequence>MNWVSALLEPLSFAFFQKGLVVATLSGALLGFIGVFIVLRGMSYIGHGLSHAVFGGFAAFQLFAAQFYIIGAGVWGIVSALAITQVTRRSRVGADAAIGVITTASFALGVALFAKFGTSGPSFDNALFGSILGITPLQITGLVVVCVITGAFVFLRYRALLFTTFDPDVADVSGVRVGRIEAGLMIVLSLAILATLTVIGVTLVAAMLVIPAVVARMLTDSFGRMLALSTVIGAACGLGGMYASYFAGVPSGTMIVLVGAVAFIAVLAITGGRGLRRASQLDDHAASEPVRSAVAAR</sequence>
<accession>A0A6J7KR03</accession>
<dbReference type="InterPro" id="IPR001626">
    <property type="entry name" value="ABC_TroCD"/>
</dbReference>
<feature type="transmembrane region" description="Helical" evidence="6">
    <location>
        <begin position="51"/>
        <end position="84"/>
    </location>
</feature>
<dbReference type="Gene3D" id="1.10.3470.10">
    <property type="entry name" value="ABC transporter involved in vitamin B12 uptake, BtuC"/>
    <property type="match status" value="1"/>
</dbReference>
<comment type="subcellular location">
    <subcellularLocation>
        <location evidence="1">Membrane</location>
        <topology evidence="1">Multi-pass membrane protein</topology>
    </subcellularLocation>
</comment>
<evidence type="ECO:0000256" key="6">
    <source>
        <dbReference type="SAM" id="Phobius"/>
    </source>
</evidence>
<dbReference type="GO" id="GO:0055085">
    <property type="term" value="P:transmembrane transport"/>
    <property type="evidence" value="ECO:0007669"/>
    <property type="project" value="InterPro"/>
</dbReference>
<name>A0A6J7KR03_9ZZZZ</name>
<dbReference type="Pfam" id="PF00950">
    <property type="entry name" value="ABC-3"/>
    <property type="match status" value="1"/>
</dbReference>
<keyword evidence="5 6" id="KW-0472">Membrane</keyword>
<dbReference type="AlphaFoldDB" id="A0A6J7KR03"/>
<protein>
    <submittedName>
        <fullName evidence="7">Unannotated protein</fullName>
    </submittedName>
</protein>
<feature type="transmembrane region" description="Helical" evidence="6">
    <location>
        <begin position="20"/>
        <end position="39"/>
    </location>
</feature>
<dbReference type="SUPFAM" id="SSF81345">
    <property type="entry name" value="ABC transporter involved in vitamin B12 uptake, BtuC"/>
    <property type="match status" value="1"/>
</dbReference>
<dbReference type="EMBL" id="CAFBNF010000259">
    <property type="protein sequence ID" value="CAB4958848.1"/>
    <property type="molecule type" value="Genomic_DNA"/>
</dbReference>
<dbReference type="InterPro" id="IPR037294">
    <property type="entry name" value="ABC_BtuC-like"/>
</dbReference>
<dbReference type="GO" id="GO:0043190">
    <property type="term" value="C:ATP-binding cassette (ABC) transporter complex"/>
    <property type="evidence" value="ECO:0007669"/>
    <property type="project" value="InterPro"/>
</dbReference>
<keyword evidence="4 6" id="KW-1133">Transmembrane helix</keyword>
<evidence type="ECO:0000313" key="8">
    <source>
        <dbReference type="EMBL" id="CAB5023609.1"/>
    </source>
</evidence>
<evidence type="ECO:0000313" key="7">
    <source>
        <dbReference type="EMBL" id="CAB4958848.1"/>
    </source>
</evidence>
<evidence type="ECO:0000256" key="4">
    <source>
        <dbReference type="ARBA" id="ARBA00022989"/>
    </source>
</evidence>
<organism evidence="7">
    <name type="scientific">freshwater metagenome</name>
    <dbReference type="NCBI Taxonomy" id="449393"/>
    <lineage>
        <taxon>unclassified sequences</taxon>
        <taxon>metagenomes</taxon>
        <taxon>ecological metagenomes</taxon>
    </lineage>
</organism>
<proteinExistence type="inferred from homology"/>
<dbReference type="EMBL" id="CAFBOZ010000327">
    <property type="protein sequence ID" value="CAB5023609.1"/>
    <property type="molecule type" value="Genomic_DNA"/>
</dbReference>
<evidence type="ECO:0000256" key="3">
    <source>
        <dbReference type="ARBA" id="ARBA00022692"/>
    </source>
</evidence>
<feature type="transmembrane region" description="Helical" evidence="6">
    <location>
        <begin position="96"/>
        <end position="114"/>
    </location>
</feature>
<evidence type="ECO:0000256" key="2">
    <source>
        <dbReference type="ARBA" id="ARBA00008034"/>
    </source>
</evidence>
<feature type="transmembrane region" description="Helical" evidence="6">
    <location>
        <begin position="184"/>
        <end position="214"/>
    </location>
</feature>
<feature type="transmembrane region" description="Helical" evidence="6">
    <location>
        <begin position="251"/>
        <end position="270"/>
    </location>
</feature>
<dbReference type="PANTHER" id="PTHR30477">
    <property type="entry name" value="ABC-TRANSPORTER METAL-BINDING PROTEIN"/>
    <property type="match status" value="1"/>
</dbReference>
<evidence type="ECO:0000256" key="5">
    <source>
        <dbReference type="ARBA" id="ARBA00023136"/>
    </source>
</evidence>
<feature type="transmembrane region" description="Helical" evidence="6">
    <location>
        <begin position="226"/>
        <end position="245"/>
    </location>
</feature>
<feature type="transmembrane region" description="Helical" evidence="6">
    <location>
        <begin position="126"/>
        <end position="155"/>
    </location>
</feature>